<dbReference type="HOGENOM" id="CLU_025810_3_0_6"/>
<dbReference type="InterPro" id="IPR028883">
    <property type="entry name" value="tRNA_aden_deaminase"/>
</dbReference>
<keyword evidence="11" id="KW-1185">Reference proteome</keyword>
<dbReference type="PANTHER" id="PTHR11079:SF202">
    <property type="entry name" value="TRNA-SPECIFIC ADENOSINE DEAMINASE"/>
    <property type="match status" value="1"/>
</dbReference>
<dbReference type="STRING" id="903503.MEPCIT_295"/>
<evidence type="ECO:0000256" key="5">
    <source>
        <dbReference type="ARBA" id="ARBA00022801"/>
    </source>
</evidence>
<dbReference type="InterPro" id="IPR016192">
    <property type="entry name" value="APOBEC/CMP_deaminase_Zn-bd"/>
</dbReference>
<gene>
    <name evidence="8" type="primary">tadA</name>
    <name evidence="10" type="ordered locus">MEPCIT_295</name>
</gene>
<dbReference type="GO" id="GO:0052717">
    <property type="term" value="F:tRNA-specific adenosine-34 deaminase activity"/>
    <property type="evidence" value="ECO:0007669"/>
    <property type="project" value="UniProtKB-UniRule"/>
</dbReference>
<evidence type="ECO:0000256" key="2">
    <source>
        <dbReference type="ARBA" id="ARBA00011738"/>
    </source>
</evidence>
<proteinExistence type="inferred from homology"/>
<organism evidence="10 11">
    <name type="scientific">Moranella endobia (strain PCIT)</name>
    <dbReference type="NCBI Taxonomy" id="903503"/>
    <lineage>
        <taxon>Bacteria</taxon>
        <taxon>Pseudomonadati</taxon>
        <taxon>Pseudomonadota</taxon>
        <taxon>Gammaproteobacteria</taxon>
        <taxon>Enterobacterales</taxon>
        <taxon>Enterobacteriaceae</taxon>
        <taxon>Candidatus Moranella</taxon>
    </lineage>
</organism>
<sequence length="176" mass="19612">MCVRIIINHLGNNTIMSQHYRDEFWMRQAISLAERAEADGEVPVGAVLVLNDQIISEGWNSSIRNHDPTAHAEIIALRQGGRRIGNYRLLNTAMYVTLEPCIMCAGAIIHARIGRVVFGARDSKNSAAGSLLNVLVHPGINHHILITGSVLAPACADQLNNFFRHRRHQQREQHLS</sequence>
<comment type="cofactor">
    <cofactor evidence="8">
        <name>Zn(2+)</name>
        <dbReference type="ChEBI" id="CHEBI:29105"/>
    </cofactor>
    <text evidence="8">Binds 1 zinc ion per subunit.</text>
</comment>
<keyword evidence="5 8" id="KW-0378">Hydrolase</keyword>
<dbReference type="GO" id="GO:0002100">
    <property type="term" value="P:tRNA wobble adenosine to inosine editing"/>
    <property type="evidence" value="ECO:0007669"/>
    <property type="project" value="UniProtKB-UniRule"/>
</dbReference>
<comment type="similarity">
    <text evidence="1">Belongs to the cytidine and deoxycytidylate deaminase family. ADAT2 subfamily.</text>
</comment>
<comment type="catalytic activity">
    <reaction evidence="7 8">
        <text>adenosine(34) in tRNA + H2O + H(+) = inosine(34) in tRNA + NH4(+)</text>
        <dbReference type="Rhea" id="RHEA:43168"/>
        <dbReference type="Rhea" id="RHEA-COMP:10373"/>
        <dbReference type="Rhea" id="RHEA-COMP:10374"/>
        <dbReference type="ChEBI" id="CHEBI:15377"/>
        <dbReference type="ChEBI" id="CHEBI:15378"/>
        <dbReference type="ChEBI" id="CHEBI:28938"/>
        <dbReference type="ChEBI" id="CHEBI:74411"/>
        <dbReference type="ChEBI" id="CHEBI:82852"/>
        <dbReference type="EC" id="3.5.4.33"/>
    </reaction>
</comment>
<dbReference type="Pfam" id="PF00383">
    <property type="entry name" value="dCMP_cyt_deam_1"/>
    <property type="match status" value="1"/>
</dbReference>
<evidence type="ECO:0000256" key="1">
    <source>
        <dbReference type="ARBA" id="ARBA00010669"/>
    </source>
</evidence>
<dbReference type="EMBL" id="CP002243">
    <property type="protein sequence ID" value="AEI74931.1"/>
    <property type="molecule type" value="Genomic_DNA"/>
</dbReference>
<dbReference type="eggNOG" id="COG0590">
    <property type="taxonomic scope" value="Bacteria"/>
</dbReference>
<dbReference type="FunFam" id="3.40.140.10:FF:000005">
    <property type="entry name" value="tRNA-specific adenosine deaminase"/>
    <property type="match status" value="1"/>
</dbReference>
<feature type="binding site" evidence="8">
    <location>
        <position position="71"/>
    </location>
    <ligand>
        <name>Zn(2+)</name>
        <dbReference type="ChEBI" id="CHEBI:29105"/>
        <note>catalytic</note>
    </ligand>
</feature>
<evidence type="ECO:0000256" key="4">
    <source>
        <dbReference type="ARBA" id="ARBA00022723"/>
    </source>
</evidence>
<dbReference type="NCBIfam" id="NF008113">
    <property type="entry name" value="PRK10860.1"/>
    <property type="match status" value="1"/>
</dbReference>
<keyword evidence="6 8" id="KW-0862">Zinc</keyword>
<dbReference type="HAMAP" id="MF_00972">
    <property type="entry name" value="tRNA_aden_deaminase"/>
    <property type="match status" value="1"/>
</dbReference>
<comment type="subunit">
    <text evidence="2 8">Homodimer.</text>
</comment>
<comment type="function">
    <text evidence="8">Catalyzes the deamination of adenosine to inosine at the wobble position 34 of tRNA(Arg2).</text>
</comment>
<reference key="1">
    <citation type="submission" date="2010-09" db="EMBL/GenBank/DDBJ databases">
        <title>An interdependent metabolic patchwork in the nested three-way symbiosis of mealybugs.</title>
        <authorList>
            <person name="McCutcheon J.P."/>
            <person name="von Dohlen C.D."/>
        </authorList>
    </citation>
    <scope>NUCLEOTIDE SEQUENCE</scope>
    <source>
        <strain>PCIT</strain>
    </source>
</reference>
<dbReference type="InterPro" id="IPR002125">
    <property type="entry name" value="CMP_dCMP_dom"/>
</dbReference>
<dbReference type="CDD" id="cd01285">
    <property type="entry name" value="nucleoside_deaminase"/>
    <property type="match status" value="1"/>
</dbReference>
<dbReference type="EC" id="3.5.4.33" evidence="8"/>
<evidence type="ECO:0000256" key="7">
    <source>
        <dbReference type="ARBA" id="ARBA00048045"/>
    </source>
</evidence>
<evidence type="ECO:0000259" key="9">
    <source>
        <dbReference type="PROSITE" id="PS51747"/>
    </source>
</evidence>
<dbReference type="PROSITE" id="PS00903">
    <property type="entry name" value="CYT_DCMP_DEAMINASES_1"/>
    <property type="match status" value="1"/>
</dbReference>
<evidence type="ECO:0000313" key="11">
    <source>
        <dbReference type="Proteomes" id="UP000000504"/>
    </source>
</evidence>
<evidence type="ECO:0000256" key="8">
    <source>
        <dbReference type="HAMAP-Rule" id="MF_00972"/>
    </source>
</evidence>
<name>F7XXV5_MOREP</name>
<dbReference type="KEGG" id="men:MEPCIT_295"/>
<reference evidence="10 11" key="2">
    <citation type="journal article" date="2011" name="Curr. Biol.">
        <title>An interdependent metabolic patchwork in the nested symbiosis of mealybugs.</title>
        <authorList>
            <person name="McCutcheon J.P."/>
            <person name="von Dohlen C.D."/>
        </authorList>
    </citation>
    <scope>NUCLEOTIDE SEQUENCE [LARGE SCALE GENOMIC DNA]</scope>
    <source>
        <strain evidence="10 11">PCIT</strain>
    </source>
</reference>
<protein>
    <recommendedName>
        <fullName evidence="8">tRNA-specific adenosine deaminase</fullName>
        <ecNumber evidence="8">3.5.4.33</ecNumber>
    </recommendedName>
</protein>
<feature type="domain" description="CMP/dCMP-type deaminase" evidence="9">
    <location>
        <begin position="20"/>
        <end position="131"/>
    </location>
</feature>
<evidence type="ECO:0000256" key="6">
    <source>
        <dbReference type="ARBA" id="ARBA00022833"/>
    </source>
</evidence>
<feature type="active site" description="Proton donor" evidence="8">
    <location>
        <position position="73"/>
    </location>
</feature>
<dbReference type="Proteomes" id="UP000000504">
    <property type="component" value="Chromosome"/>
</dbReference>
<keyword evidence="3 8" id="KW-0819">tRNA processing</keyword>
<dbReference type="GO" id="GO:0008270">
    <property type="term" value="F:zinc ion binding"/>
    <property type="evidence" value="ECO:0007669"/>
    <property type="project" value="UniProtKB-UniRule"/>
</dbReference>
<dbReference type="OrthoDB" id="9802676at2"/>
<feature type="binding site" evidence="8">
    <location>
        <position position="104"/>
    </location>
    <ligand>
        <name>Zn(2+)</name>
        <dbReference type="ChEBI" id="CHEBI:29105"/>
        <note>catalytic</note>
    </ligand>
</feature>
<evidence type="ECO:0000256" key="3">
    <source>
        <dbReference type="ARBA" id="ARBA00022694"/>
    </source>
</evidence>
<dbReference type="Gene3D" id="3.40.140.10">
    <property type="entry name" value="Cytidine Deaminase, domain 2"/>
    <property type="match status" value="1"/>
</dbReference>
<feature type="binding site" evidence="8">
    <location>
        <position position="101"/>
    </location>
    <ligand>
        <name>Zn(2+)</name>
        <dbReference type="ChEBI" id="CHEBI:29105"/>
        <note>catalytic</note>
    </ligand>
</feature>
<dbReference type="PROSITE" id="PS51747">
    <property type="entry name" value="CYT_DCMP_DEAMINASES_2"/>
    <property type="match status" value="1"/>
</dbReference>
<dbReference type="PANTHER" id="PTHR11079">
    <property type="entry name" value="CYTOSINE DEAMINASE FAMILY MEMBER"/>
    <property type="match status" value="1"/>
</dbReference>
<accession>F7XXV5</accession>
<dbReference type="SUPFAM" id="SSF53927">
    <property type="entry name" value="Cytidine deaminase-like"/>
    <property type="match status" value="1"/>
</dbReference>
<dbReference type="AlphaFoldDB" id="F7XXV5"/>
<dbReference type="InterPro" id="IPR016193">
    <property type="entry name" value="Cytidine_deaminase-like"/>
</dbReference>
<evidence type="ECO:0000313" key="10">
    <source>
        <dbReference type="EMBL" id="AEI74931.1"/>
    </source>
</evidence>
<keyword evidence="4 8" id="KW-0479">Metal-binding</keyword>